<dbReference type="GO" id="GO:2000762">
    <property type="term" value="P:regulation of phenylpropanoid metabolic process"/>
    <property type="evidence" value="ECO:0007669"/>
    <property type="project" value="InterPro"/>
</dbReference>
<dbReference type="GO" id="GO:0080037">
    <property type="term" value="P:negative regulation of cytokinin-activated signaling pathway"/>
    <property type="evidence" value="ECO:0007669"/>
    <property type="project" value="InterPro"/>
</dbReference>
<dbReference type="InterPro" id="IPR015915">
    <property type="entry name" value="Kelch-typ_b-propeller"/>
</dbReference>
<reference evidence="1" key="1">
    <citation type="journal article" date="2020" name="Plant Biotechnol. J.">
        <title>The pomegranate (Punica granatum L.) draft genome dissects genetic divergence between soft- and hard-seeded cultivars.</title>
        <authorList>
            <person name="Luo X."/>
            <person name="Li H."/>
            <person name="Wu Z."/>
            <person name="Yao W."/>
            <person name="Zhao P."/>
            <person name="Cao D."/>
            <person name="Yu H."/>
            <person name="Li K."/>
            <person name="Poudel K."/>
            <person name="Zhao D."/>
            <person name="Zhang F."/>
            <person name="Xia X."/>
            <person name="Chen L."/>
            <person name="Wang Q."/>
            <person name="Jing D."/>
            <person name="Cao S."/>
        </authorList>
    </citation>
    <scope>NUCLEOTIDE SEQUENCE [LARGE SCALE GENOMIC DNA]</scope>
    <source>
        <strain evidence="1">cv. Tunisia</strain>
    </source>
</reference>
<sequence length="130" mass="14265">MELILNLADDLACKCLIRVPHEQLGVAASIYDEWKIEIVLSTLPPIPRTELPEYKLIQLVMAGAWSELVVLEKSTSLTSSDTLSSVFIYSFLSKQWRPGTDILGGIRVNFACASDGERMVYVAGGCNSKG</sequence>
<gene>
    <name evidence="2" type="primary">LOC116199449</name>
</gene>
<reference evidence="2" key="2">
    <citation type="submission" date="2025-08" db="UniProtKB">
        <authorList>
            <consortium name="RefSeq"/>
        </authorList>
    </citation>
    <scope>IDENTIFICATION</scope>
    <source>
        <tissue evidence="2">Leaf</tissue>
    </source>
</reference>
<dbReference type="InterPro" id="IPR044595">
    <property type="entry name" value="KMD1-4"/>
</dbReference>
<name>A0A6P8CVY5_PUNGR</name>
<dbReference type="SUPFAM" id="SSF117281">
    <property type="entry name" value="Kelch motif"/>
    <property type="match status" value="1"/>
</dbReference>
<dbReference type="PANTHER" id="PTHR46407">
    <property type="entry name" value="OS02G0208700 PROTEIN"/>
    <property type="match status" value="1"/>
</dbReference>
<protein>
    <submittedName>
        <fullName evidence="2">F-box/kelch-repeat protein At1g80440-like</fullName>
    </submittedName>
</protein>
<keyword evidence="1" id="KW-1185">Reference proteome</keyword>
<dbReference type="GeneID" id="116199449"/>
<dbReference type="AlphaFoldDB" id="A0A6P8CVY5"/>
<dbReference type="RefSeq" id="XP_031385656.1">
    <property type="nucleotide sequence ID" value="XM_031529796.1"/>
</dbReference>
<evidence type="ECO:0000313" key="1">
    <source>
        <dbReference type="Proteomes" id="UP000515151"/>
    </source>
</evidence>
<accession>A0A6P8CVY5</accession>
<organism evidence="1 2">
    <name type="scientific">Punica granatum</name>
    <name type="common">Pomegranate</name>
    <dbReference type="NCBI Taxonomy" id="22663"/>
    <lineage>
        <taxon>Eukaryota</taxon>
        <taxon>Viridiplantae</taxon>
        <taxon>Streptophyta</taxon>
        <taxon>Embryophyta</taxon>
        <taxon>Tracheophyta</taxon>
        <taxon>Spermatophyta</taxon>
        <taxon>Magnoliopsida</taxon>
        <taxon>eudicotyledons</taxon>
        <taxon>Gunneridae</taxon>
        <taxon>Pentapetalae</taxon>
        <taxon>rosids</taxon>
        <taxon>malvids</taxon>
        <taxon>Myrtales</taxon>
        <taxon>Lythraceae</taxon>
        <taxon>Punica</taxon>
    </lineage>
</organism>
<proteinExistence type="predicted"/>
<dbReference type="Proteomes" id="UP000515151">
    <property type="component" value="Chromosome 3"/>
</dbReference>
<dbReference type="PANTHER" id="PTHR46407:SF3">
    <property type="entry name" value="OS02G0208700 PROTEIN"/>
    <property type="match status" value="1"/>
</dbReference>
<evidence type="ECO:0000313" key="2">
    <source>
        <dbReference type="RefSeq" id="XP_031385656.1"/>
    </source>
</evidence>